<gene>
    <name evidence="11" type="ORF">CRV04_03980</name>
</gene>
<evidence type="ECO:0000256" key="1">
    <source>
        <dbReference type="ARBA" id="ARBA00001946"/>
    </source>
</evidence>
<protein>
    <submittedName>
        <fullName evidence="11">Cobyrinic acid a,c-diamide synthase</fullName>
    </submittedName>
</protein>
<dbReference type="Proteomes" id="UP000290657">
    <property type="component" value="Unassembled WGS sequence"/>
</dbReference>
<dbReference type="NCBIfam" id="TIGR00379">
    <property type="entry name" value="cobB"/>
    <property type="match status" value="1"/>
</dbReference>
<keyword evidence="3" id="KW-0169">Cobalamin biosynthesis</keyword>
<dbReference type="EMBL" id="PDKN01000002">
    <property type="protein sequence ID" value="RXJ60170.1"/>
    <property type="molecule type" value="Genomic_DNA"/>
</dbReference>
<evidence type="ECO:0000313" key="12">
    <source>
        <dbReference type="Proteomes" id="UP000290657"/>
    </source>
</evidence>
<keyword evidence="5" id="KW-0547">Nucleotide-binding</keyword>
<organism evidence="11 12">
    <name type="scientific">Candidatus Marinarcus aquaticus</name>
    <dbReference type="NCBI Taxonomy" id="2044504"/>
    <lineage>
        <taxon>Bacteria</taxon>
        <taxon>Pseudomonadati</taxon>
        <taxon>Campylobacterota</taxon>
        <taxon>Epsilonproteobacteria</taxon>
        <taxon>Campylobacterales</taxon>
        <taxon>Arcobacteraceae</taxon>
        <taxon>Candidatus Marinarcus</taxon>
    </lineage>
</organism>
<evidence type="ECO:0000256" key="2">
    <source>
        <dbReference type="ARBA" id="ARBA00004953"/>
    </source>
</evidence>
<keyword evidence="8" id="KW-0315">Glutamine amidotransferase</keyword>
<dbReference type="PROSITE" id="PS51274">
    <property type="entry name" value="GATASE_COBBQ"/>
    <property type="match status" value="1"/>
</dbReference>
<comment type="caution">
    <text evidence="11">The sequence shown here is derived from an EMBL/GenBank/DDBJ whole genome shotgun (WGS) entry which is preliminary data.</text>
</comment>
<evidence type="ECO:0000256" key="3">
    <source>
        <dbReference type="ARBA" id="ARBA00022573"/>
    </source>
</evidence>
<dbReference type="Pfam" id="PF01656">
    <property type="entry name" value="CbiA"/>
    <property type="match status" value="1"/>
</dbReference>
<dbReference type="AlphaFoldDB" id="A0A4Q0XRV0"/>
<proteinExistence type="predicted"/>
<keyword evidence="6" id="KW-0067">ATP-binding</keyword>
<dbReference type="InterPro" id="IPR004484">
    <property type="entry name" value="CbiA/CobB_synth"/>
</dbReference>
<dbReference type="SUPFAM" id="SSF52540">
    <property type="entry name" value="P-loop containing nucleoside triphosphate hydrolases"/>
    <property type="match status" value="1"/>
</dbReference>
<dbReference type="GO" id="GO:0009236">
    <property type="term" value="P:cobalamin biosynthetic process"/>
    <property type="evidence" value="ECO:0007669"/>
    <property type="project" value="UniProtKB-KW"/>
</dbReference>
<accession>A0A4Q0XRV0</accession>
<dbReference type="Pfam" id="PF07685">
    <property type="entry name" value="GATase_3"/>
    <property type="match status" value="1"/>
</dbReference>
<evidence type="ECO:0000256" key="7">
    <source>
        <dbReference type="ARBA" id="ARBA00022842"/>
    </source>
</evidence>
<reference evidence="11 12" key="1">
    <citation type="submission" date="2017-10" db="EMBL/GenBank/DDBJ databases">
        <title>Genomics of the genus Arcobacter.</title>
        <authorList>
            <person name="Perez-Cataluna A."/>
            <person name="Figueras M.J."/>
        </authorList>
    </citation>
    <scope>NUCLEOTIDE SEQUENCE [LARGE SCALE GENOMIC DNA]</scope>
    <source>
        <strain evidence="11 12">CECT 8987</strain>
    </source>
</reference>
<dbReference type="PANTHER" id="PTHR43873">
    <property type="entry name" value="COBYRINATE A,C-DIAMIDE SYNTHASE"/>
    <property type="match status" value="1"/>
</dbReference>
<dbReference type="InterPro" id="IPR027417">
    <property type="entry name" value="P-loop_NTPase"/>
</dbReference>
<evidence type="ECO:0000256" key="5">
    <source>
        <dbReference type="ARBA" id="ARBA00022741"/>
    </source>
</evidence>
<evidence type="ECO:0000259" key="9">
    <source>
        <dbReference type="Pfam" id="PF01656"/>
    </source>
</evidence>
<evidence type="ECO:0000313" key="11">
    <source>
        <dbReference type="EMBL" id="RXJ60170.1"/>
    </source>
</evidence>
<evidence type="ECO:0000256" key="6">
    <source>
        <dbReference type="ARBA" id="ARBA00022840"/>
    </source>
</evidence>
<comment type="pathway">
    <text evidence="2">Cofactor biosynthesis; adenosylcobalamin biosynthesis.</text>
</comment>
<feature type="domain" description="CobB/CobQ-like glutamine amidotransferase" evidence="10">
    <location>
        <begin position="237"/>
        <end position="413"/>
    </location>
</feature>
<evidence type="ECO:0000256" key="4">
    <source>
        <dbReference type="ARBA" id="ARBA00022598"/>
    </source>
</evidence>
<evidence type="ECO:0000259" key="10">
    <source>
        <dbReference type="Pfam" id="PF07685"/>
    </source>
</evidence>
<evidence type="ECO:0000256" key="8">
    <source>
        <dbReference type="ARBA" id="ARBA00022962"/>
    </source>
</evidence>
<name>A0A4Q0XRV0_9BACT</name>
<comment type="cofactor">
    <cofactor evidence="1">
        <name>Mg(2+)</name>
        <dbReference type="ChEBI" id="CHEBI:18420"/>
    </cofactor>
</comment>
<dbReference type="SUPFAM" id="SSF52317">
    <property type="entry name" value="Class I glutamine amidotransferase-like"/>
    <property type="match status" value="1"/>
</dbReference>
<dbReference type="InterPro" id="IPR002586">
    <property type="entry name" value="CobQ/CobB/MinD/ParA_Nub-bd_dom"/>
</dbReference>
<dbReference type="OrthoDB" id="9764035at2"/>
<keyword evidence="12" id="KW-1185">Reference proteome</keyword>
<dbReference type="GO" id="GO:0005524">
    <property type="term" value="F:ATP binding"/>
    <property type="evidence" value="ECO:0007669"/>
    <property type="project" value="UniProtKB-KW"/>
</dbReference>
<keyword evidence="7" id="KW-0460">Magnesium</keyword>
<dbReference type="InterPro" id="IPR029062">
    <property type="entry name" value="Class_I_gatase-like"/>
</dbReference>
<dbReference type="PANTHER" id="PTHR43873:SF1">
    <property type="entry name" value="COBYRINATE A,C-DIAMIDE SYNTHASE"/>
    <property type="match status" value="1"/>
</dbReference>
<dbReference type="Gene3D" id="3.40.50.300">
    <property type="entry name" value="P-loop containing nucleotide triphosphate hydrolases"/>
    <property type="match status" value="1"/>
</dbReference>
<dbReference type="InterPro" id="IPR011698">
    <property type="entry name" value="GATase_3"/>
</dbReference>
<feature type="domain" description="CobQ/CobB/MinD/ParA nucleotide binding" evidence="9">
    <location>
        <begin position="6"/>
        <end position="172"/>
    </location>
</feature>
<keyword evidence="4" id="KW-0436">Ligase</keyword>
<dbReference type="GO" id="GO:0042242">
    <property type="term" value="F:cobyrinic acid a,c-diamide synthase activity"/>
    <property type="evidence" value="ECO:0007669"/>
    <property type="project" value="InterPro"/>
</dbReference>
<sequence>MNALCISAIASNQGKTILTTALLYHFKKSVRPFKIGPDFIDPQFHEKVCGTPSINLDTCIMKEEQVQWMFAHYSNKEYAILEGVMGFYDGMDKGSSAYDVSKLLKVPTVLVLDASGSYITLSAVLKGLKEYRSDCTIKGVVFNHVGSQGHFELIKNRVEQDFKDIVVLGWIKKGLETLQSTHLGLDLKESEKEKLEELSQEVLEHIDLGVLERMSQIKKLNIQEYPFETIEKSKQHLAVVHDQNFSFLYHDNLEFLKEQFETVTLVNGINNEEVPKDCDVLYIPGGYIETKEAYERIKDANAFKNSIIAHAKRKRPIYAECAGLLFISKCVDEKKMLGLLDIEFTLSNRFVRMGYYENDLGITGHAFHYTKPKNENIQGEYTLYKGNKALGKVAAFQKGTVFGTYLHTMFRNNFTKIQDKFGF</sequence>
<dbReference type="NCBIfam" id="NF002204">
    <property type="entry name" value="PRK01077.1"/>
    <property type="match status" value="1"/>
</dbReference>
<dbReference type="Gene3D" id="3.40.50.880">
    <property type="match status" value="1"/>
</dbReference>